<evidence type="ECO:0000256" key="3">
    <source>
        <dbReference type="ARBA" id="ARBA00037932"/>
    </source>
</evidence>
<evidence type="ECO:0000256" key="6">
    <source>
        <dbReference type="ARBA" id="ARBA00042266"/>
    </source>
</evidence>
<dbReference type="GeneTree" id="ENSGT00940000163501"/>
<dbReference type="RefSeq" id="XP_028814196.1">
    <property type="nucleotide sequence ID" value="XM_028958363.1"/>
</dbReference>
<name>A0AAY4B255_9TELE</name>
<reference evidence="8 9" key="1">
    <citation type="submission" date="2020-06" db="EMBL/GenBank/DDBJ databases">
        <authorList>
            <consortium name="Wellcome Sanger Institute Data Sharing"/>
        </authorList>
    </citation>
    <scope>NUCLEOTIDE SEQUENCE [LARGE SCALE GENOMIC DNA]</scope>
</reference>
<evidence type="ECO:0000313" key="8">
    <source>
        <dbReference type="Ensembl" id="ENSDCDP00010014795.1"/>
    </source>
</evidence>
<dbReference type="AlphaFoldDB" id="A0AAY4B255"/>
<dbReference type="SUPFAM" id="SSF53335">
    <property type="entry name" value="S-adenosyl-L-methionine-dependent methyltransferases"/>
    <property type="match status" value="1"/>
</dbReference>
<keyword evidence="9" id="KW-1185">Reference proteome</keyword>
<evidence type="ECO:0000256" key="7">
    <source>
        <dbReference type="ARBA" id="ARBA00049497"/>
    </source>
</evidence>
<reference evidence="8" key="2">
    <citation type="submission" date="2025-08" db="UniProtKB">
        <authorList>
            <consortium name="Ensembl"/>
        </authorList>
    </citation>
    <scope>IDENTIFICATION</scope>
</reference>
<dbReference type="GO" id="GO:0005759">
    <property type="term" value="C:mitochondrial matrix"/>
    <property type="evidence" value="ECO:0007669"/>
    <property type="project" value="TreeGrafter"/>
</dbReference>
<dbReference type="PANTHER" id="PTHR43648:SF1">
    <property type="entry name" value="ELECTRON TRANSFER FLAVOPROTEIN BETA SUBUNIT LYSINE METHYLTRANSFERASE"/>
    <property type="match status" value="1"/>
</dbReference>
<protein>
    <recommendedName>
        <fullName evidence="4">Electron transfer flavoprotein beta subunit lysine methyltransferase</fullName>
    </recommendedName>
    <alternativeName>
        <fullName evidence="6">ETFB lysine methyltransferase</fullName>
    </alternativeName>
    <alternativeName>
        <fullName evidence="5">Protein N-lysine methyltransferase METTL20</fullName>
    </alternativeName>
</protein>
<sequence>MFASHGRVVVAPGLTRNLRAAWDARQFVVENTEVASGPSLTPEIRLRLFTPNCPFWHARPDTWPFPDPYWAIYWPGGQALARYLLNNPEVSKDKKVLDLGCGCGASAIAASLSGAFHVTANDIDPVAALATQLNCELNGLEPIPCVTKDIIGCESEKWDLILLGDMFYEEDLADRLHNWLRECIRTHDTKVLIGDPGRAHFESHSIRELLLELARFTLPKAVAEENYGLTCSTVYQYKADT</sequence>
<evidence type="ECO:0000256" key="5">
    <source>
        <dbReference type="ARBA" id="ARBA00041867"/>
    </source>
</evidence>
<evidence type="ECO:0000256" key="1">
    <source>
        <dbReference type="ARBA" id="ARBA00022603"/>
    </source>
</evidence>
<dbReference type="PANTHER" id="PTHR43648">
    <property type="entry name" value="ELECTRON TRANSFER FLAVOPROTEIN BETA SUBUNIT LYSINE METHYLTRANSFERASE"/>
    <property type="match status" value="1"/>
</dbReference>
<evidence type="ECO:0000313" key="9">
    <source>
        <dbReference type="Proteomes" id="UP000694580"/>
    </source>
</evidence>
<keyword evidence="1" id="KW-0489">Methyltransferase</keyword>
<dbReference type="Gene3D" id="3.40.50.150">
    <property type="entry name" value="Vaccinia Virus protein VP39"/>
    <property type="match status" value="1"/>
</dbReference>
<accession>A0AAY4B255</accession>
<dbReference type="CTD" id="254013"/>
<organism evidence="8 9">
    <name type="scientific">Denticeps clupeoides</name>
    <name type="common">denticle herring</name>
    <dbReference type="NCBI Taxonomy" id="299321"/>
    <lineage>
        <taxon>Eukaryota</taxon>
        <taxon>Metazoa</taxon>
        <taxon>Chordata</taxon>
        <taxon>Craniata</taxon>
        <taxon>Vertebrata</taxon>
        <taxon>Euteleostomi</taxon>
        <taxon>Actinopterygii</taxon>
        <taxon>Neopterygii</taxon>
        <taxon>Teleostei</taxon>
        <taxon>Clupei</taxon>
        <taxon>Clupeiformes</taxon>
        <taxon>Denticipitoidei</taxon>
        <taxon>Denticipitidae</taxon>
        <taxon>Denticeps</taxon>
    </lineage>
</organism>
<evidence type="ECO:0000256" key="4">
    <source>
        <dbReference type="ARBA" id="ARBA00040322"/>
    </source>
</evidence>
<comment type="similarity">
    <text evidence="3">Belongs to the methyltransferase superfamily. ETFBKMT family.</text>
</comment>
<dbReference type="InterPro" id="IPR050078">
    <property type="entry name" value="Ribosomal_L11_MeTrfase_PrmA"/>
</dbReference>
<reference evidence="8" key="3">
    <citation type="submission" date="2025-09" db="UniProtKB">
        <authorList>
            <consortium name="Ensembl"/>
        </authorList>
    </citation>
    <scope>IDENTIFICATION</scope>
</reference>
<comment type="catalytic activity">
    <reaction evidence="7">
        <text>L-lysyl-[protein] + 3 S-adenosyl-L-methionine = N(6),N(6),N(6)-trimethyl-L-lysyl-[protein] + 3 S-adenosyl-L-homocysteine + 3 H(+)</text>
        <dbReference type="Rhea" id="RHEA:54192"/>
        <dbReference type="Rhea" id="RHEA-COMP:9752"/>
        <dbReference type="Rhea" id="RHEA-COMP:13826"/>
        <dbReference type="ChEBI" id="CHEBI:15378"/>
        <dbReference type="ChEBI" id="CHEBI:29969"/>
        <dbReference type="ChEBI" id="CHEBI:57856"/>
        <dbReference type="ChEBI" id="CHEBI:59789"/>
        <dbReference type="ChEBI" id="CHEBI:61961"/>
    </reaction>
    <physiologicalReaction direction="left-to-right" evidence="7">
        <dbReference type="Rhea" id="RHEA:54193"/>
    </physiologicalReaction>
</comment>
<dbReference type="Ensembl" id="ENSDCDT00010015579.1">
    <property type="protein sequence ID" value="ENSDCDP00010014795.1"/>
    <property type="gene ID" value="ENSDCDG00010006742.1"/>
</dbReference>
<dbReference type="Pfam" id="PF06325">
    <property type="entry name" value="PrmA"/>
    <property type="match status" value="1"/>
</dbReference>
<dbReference type="CDD" id="cd02440">
    <property type="entry name" value="AdoMet_MTases"/>
    <property type="match status" value="1"/>
</dbReference>
<evidence type="ECO:0000256" key="2">
    <source>
        <dbReference type="ARBA" id="ARBA00022679"/>
    </source>
</evidence>
<gene>
    <name evidence="8" type="primary">etfbkmt</name>
</gene>
<dbReference type="GO" id="GO:0032259">
    <property type="term" value="P:methylation"/>
    <property type="evidence" value="ECO:0007669"/>
    <property type="project" value="UniProtKB-KW"/>
</dbReference>
<keyword evidence="2" id="KW-0808">Transferase</keyword>
<dbReference type="InterPro" id="IPR029063">
    <property type="entry name" value="SAM-dependent_MTases_sf"/>
</dbReference>
<dbReference type="GeneID" id="114766971"/>
<dbReference type="Proteomes" id="UP000694580">
    <property type="component" value="Chromosome 17"/>
</dbReference>
<dbReference type="GO" id="GO:0016279">
    <property type="term" value="F:protein-lysine N-methyltransferase activity"/>
    <property type="evidence" value="ECO:0007669"/>
    <property type="project" value="TreeGrafter"/>
</dbReference>
<proteinExistence type="inferred from homology"/>